<evidence type="ECO:0000313" key="1">
    <source>
        <dbReference type="EMBL" id="KDO26132.1"/>
    </source>
</evidence>
<dbReference type="RefSeq" id="XP_012203126.1">
    <property type="nucleotide sequence ID" value="XM_012347736.1"/>
</dbReference>
<dbReference type="KEGG" id="spar:SPRG_08493"/>
<dbReference type="OrthoDB" id="417624at2759"/>
<accession>A0A067CH53</accession>
<dbReference type="OMA" id="ASKWHMT"/>
<protein>
    <recommendedName>
        <fullName evidence="3">Post-GPI attachment to proteins factor 3</fullName>
    </recommendedName>
</protein>
<proteinExistence type="predicted"/>
<keyword evidence="2" id="KW-1185">Reference proteome</keyword>
<name>A0A067CH53_SAPPC</name>
<reference evidence="1 2" key="1">
    <citation type="journal article" date="2013" name="PLoS Genet.">
        <title>Distinctive expansion of potential virulence genes in the genome of the oomycete fish pathogen Saprolegnia parasitica.</title>
        <authorList>
            <person name="Jiang R.H."/>
            <person name="de Bruijn I."/>
            <person name="Haas B.J."/>
            <person name="Belmonte R."/>
            <person name="Lobach L."/>
            <person name="Christie J."/>
            <person name="van den Ackerveken G."/>
            <person name="Bottin A."/>
            <person name="Bulone V."/>
            <person name="Diaz-Moreno S.M."/>
            <person name="Dumas B."/>
            <person name="Fan L."/>
            <person name="Gaulin E."/>
            <person name="Govers F."/>
            <person name="Grenville-Briggs L.J."/>
            <person name="Horner N.R."/>
            <person name="Levin J.Z."/>
            <person name="Mammella M."/>
            <person name="Meijer H.J."/>
            <person name="Morris P."/>
            <person name="Nusbaum C."/>
            <person name="Oome S."/>
            <person name="Phillips A.J."/>
            <person name="van Rooyen D."/>
            <person name="Rzeszutek E."/>
            <person name="Saraiva M."/>
            <person name="Secombes C.J."/>
            <person name="Seidl M.F."/>
            <person name="Snel B."/>
            <person name="Stassen J.H."/>
            <person name="Sykes S."/>
            <person name="Tripathy S."/>
            <person name="van den Berg H."/>
            <person name="Vega-Arreguin J.C."/>
            <person name="Wawra S."/>
            <person name="Young S.K."/>
            <person name="Zeng Q."/>
            <person name="Dieguez-Uribeondo J."/>
            <person name="Russ C."/>
            <person name="Tyler B.M."/>
            <person name="van West P."/>
        </authorList>
    </citation>
    <scope>NUCLEOTIDE SEQUENCE [LARGE SCALE GENOMIC DNA]</scope>
    <source>
        <strain evidence="1 2">CBS 223.65</strain>
    </source>
</reference>
<dbReference type="AlphaFoldDB" id="A0A067CH53"/>
<dbReference type="VEuPathDB" id="FungiDB:SPRG_08493"/>
<gene>
    <name evidence="1" type="ORF">SPRG_08493</name>
</gene>
<organism evidence="1 2">
    <name type="scientific">Saprolegnia parasitica (strain CBS 223.65)</name>
    <dbReference type="NCBI Taxonomy" id="695850"/>
    <lineage>
        <taxon>Eukaryota</taxon>
        <taxon>Sar</taxon>
        <taxon>Stramenopiles</taxon>
        <taxon>Oomycota</taxon>
        <taxon>Saprolegniomycetes</taxon>
        <taxon>Saprolegniales</taxon>
        <taxon>Saprolegniaceae</taxon>
        <taxon>Saprolegnia</taxon>
    </lineage>
</organism>
<dbReference type="Proteomes" id="UP000030745">
    <property type="component" value="Unassembled WGS sequence"/>
</dbReference>
<evidence type="ECO:0000313" key="2">
    <source>
        <dbReference type="Proteomes" id="UP000030745"/>
    </source>
</evidence>
<dbReference type="GeneID" id="24130710"/>
<dbReference type="EMBL" id="KK583226">
    <property type="protein sequence ID" value="KDO26132.1"/>
    <property type="molecule type" value="Genomic_DNA"/>
</dbReference>
<evidence type="ECO:0008006" key="3">
    <source>
        <dbReference type="Google" id="ProtNLM"/>
    </source>
</evidence>
<sequence length="143" mass="16534">MLRRNLSAKETLVLPPQYSGRLFKSSFLTVASVFTAAQYELWSCCGLTLLVFLTSINYWRHPVHGWRRNLDMLAVFCGMSYHLYTARFVPSGHHQLVYYALALQIFVCYFKARSSIDKDTASKWHMTMHLVGNIANCLLYMVI</sequence>